<keyword evidence="2" id="KW-0596">Phosphopantetheine</keyword>
<evidence type="ECO:0000256" key="1">
    <source>
        <dbReference type="ARBA" id="ARBA00001957"/>
    </source>
</evidence>
<sequence length="932" mass="103177">MLVSPSRTGTPHKVVARFPCSQSQLRWWILDQLEPGNPAYNIAICWTLRGAFNAGSIEAAFAWVIERHEILRTRFTDANGRPMQEVVDKVPFKMSVIDLRRVTEEQRDKRMKSISAFMAKAPFDLNLPGLIRASLLLLDNDHAVLLTTVHHIVFDGWSIRVLGREIGEIASALDAGREPELPELPLQYGDYTLWQEEYLKSRKFHAETAFWRDKLGDGHYFEVPPDKPRPALRTNHGEVVSIRKPLDFGTRMEAAARDLQVSQFVLGIAVLSALLHRFTGEETILVGAQIAGRDDVDLENLIGVFINNLILRIEPPVQGAFSDHVAAVHETVAAAIDHQKMPFNKLVETLNPPRDASRNPLVSVNFNLQKAFLEDRTYGTFDLTGAPSLSPGAIYDLNFFMVGRPDGWRMSLEYNTDLFERQTVETLLDLWQQTYDRVLSEPAAPLASLPTASRQAATQAGTDAGLKRLLEAHPGVSEACVIEAEAGPPRAFVVPRGDYPEPIDQLPQTLQRDLRGQIAAIGRMPDISVLLNLPRLASGAVDRKGLTAVAAAPPPLAEPTEDAGTTPRAPASFTPDPAHIDALAEIWRDVLEVGTVTPEDDFFALGGHSLLALRMLARVRQRFDIKPDLAMLFQAPQLQSFAAAAFAPTSTPSVPSAPQETTRTNPWKLTTYRSGTGPAAIYTINHPFIYYRMTHDLPAEASVYNLNMFETEIDDELRARSFLDIASSAVDAMRITETTGPIALLGLCVNGTLAVEMARILRERGHEVSFVGVVDSWAPNYGSTVPLDVRARVRSGKRFRRVSYFATRLLTGEIPLIAFLKHFRLTLALMSKLGIKTGELTPEERANRDVTNLLVDAARDHGTAPPLDASVHLFRSQAVHPLAAKVHFGYMLEDGVKGTVHNLEGWHEYALTDSGIRRLATILRETLDADRP</sequence>
<evidence type="ECO:0000256" key="2">
    <source>
        <dbReference type="ARBA" id="ARBA00022450"/>
    </source>
</evidence>
<dbReference type="InterPro" id="IPR029058">
    <property type="entry name" value="AB_hydrolase_fold"/>
</dbReference>
<dbReference type="EMBL" id="JACEON010000006">
    <property type="protein sequence ID" value="MBA4611739.1"/>
    <property type="molecule type" value="Genomic_DNA"/>
</dbReference>
<dbReference type="Pfam" id="PF00975">
    <property type="entry name" value="Thioesterase"/>
    <property type="match status" value="1"/>
</dbReference>
<dbReference type="SUPFAM" id="SSF53474">
    <property type="entry name" value="alpha/beta-Hydrolases"/>
    <property type="match status" value="1"/>
</dbReference>
<dbReference type="AlphaFoldDB" id="A0A838XK83"/>
<dbReference type="PANTHER" id="PTHR45527">
    <property type="entry name" value="NONRIBOSOMAL PEPTIDE SYNTHETASE"/>
    <property type="match status" value="1"/>
</dbReference>
<comment type="cofactor">
    <cofactor evidence="1">
        <name>pantetheine 4'-phosphate</name>
        <dbReference type="ChEBI" id="CHEBI:47942"/>
    </cofactor>
</comment>
<dbReference type="InterPro" id="IPR045851">
    <property type="entry name" value="AMP-bd_C_sf"/>
</dbReference>
<dbReference type="GO" id="GO:0005737">
    <property type="term" value="C:cytoplasm"/>
    <property type="evidence" value="ECO:0007669"/>
    <property type="project" value="TreeGrafter"/>
</dbReference>
<dbReference type="GO" id="GO:0043041">
    <property type="term" value="P:amino acid activation for nonribosomal peptide biosynthetic process"/>
    <property type="evidence" value="ECO:0007669"/>
    <property type="project" value="TreeGrafter"/>
</dbReference>
<dbReference type="InterPro" id="IPR036736">
    <property type="entry name" value="ACP-like_sf"/>
</dbReference>
<dbReference type="CDD" id="cd19531">
    <property type="entry name" value="LCL_NRPS-like"/>
    <property type="match status" value="1"/>
</dbReference>
<dbReference type="InterPro" id="IPR001031">
    <property type="entry name" value="Thioesterase"/>
</dbReference>
<dbReference type="SUPFAM" id="SSF52777">
    <property type="entry name" value="CoA-dependent acyltransferases"/>
    <property type="match status" value="2"/>
</dbReference>
<evidence type="ECO:0000313" key="6">
    <source>
        <dbReference type="Proteomes" id="UP000559404"/>
    </source>
</evidence>
<keyword evidence="6" id="KW-1185">Reference proteome</keyword>
<dbReference type="InterPro" id="IPR006162">
    <property type="entry name" value="Ppantetheine_attach_site"/>
</dbReference>
<dbReference type="Gene3D" id="3.30.300.30">
    <property type="match status" value="1"/>
</dbReference>
<reference evidence="5 6" key="2">
    <citation type="submission" date="2020-08" db="EMBL/GenBank/DDBJ databases">
        <title>Stappia taiwanensis sp. nov., isolated from a coastal thermal spring.</title>
        <authorList>
            <person name="Kampfer P."/>
        </authorList>
    </citation>
    <scope>NUCLEOTIDE SEQUENCE [LARGE SCALE GENOMIC DNA]</scope>
    <source>
        <strain evidence="5 6">DSM 23284</strain>
    </source>
</reference>
<dbReference type="Gene3D" id="1.10.1200.10">
    <property type="entry name" value="ACP-like"/>
    <property type="match status" value="1"/>
</dbReference>
<evidence type="ECO:0000256" key="3">
    <source>
        <dbReference type="ARBA" id="ARBA00022553"/>
    </source>
</evidence>
<reference evidence="5 6" key="1">
    <citation type="submission" date="2020-07" db="EMBL/GenBank/DDBJ databases">
        <authorList>
            <person name="Li M."/>
        </authorList>
    </citation>
    <scope>NUCLEOTIDE SEQUENCE [LARGE SCALE GENOMIC DNA]</scope>
    <source>
        <strain evidence="5 6">DSM 23284</strain>
    </source>
</reference>
<evidence type="ECO:0000313" key="5">
    <source>
        <dbReference type="EMBL" id="MBA4611739.1"/>
    </source>
</evidence>
<dbReference type="InterPro" id="IPR001242">
    <property type="entry name" value="Condensation_dom"/>
</dbReference>
<protein>
    <submittedName>
        <fullName evidence="5">Condensation protein</fullName>
    </submittedName>
</protein>
<keyword evidence="3" id="KW-0597">Phosphoprotein</keyword>
<dbReference type="SUPFAM" id="SSF56801">
    <property type="entry name" value="Acetyl-CoA synthetase-like"/>
    <property type="match status" value="1"/>
</dbReference>
<dbReference type="PROSITE" id="PS00012">
    <property type="entry name" value="PHOSPHOPANTETHEINE"/>
    <property type="match status" value="1"/>
</dbReference>
<dbReference type="Gene3D" id="3.40.50.1820">
    <property type="entry name" value="alpha/beta hydrolase"/>
    <property type="match status" value="1"/>
</dbReference>
<dbReference type="Pfam" id="PF00550">
    <property type="entry name" value="PP-binding"/>
    <property type="match status" value="1"/>
</dbReference>
<dbReference type="Gene3D" id="3.30.559.10">
    <property type="entry name" value="Chloramphenicol acetyltransferase-like domain"/>
    <property type="match status" value="1"/>
</dbReference>
<dbReference type="GO" id="GO:0031177">
    <property type="term" value="F:phosphopantetheine binding"/>
    <property type="evidence" value="ECO:0007669"/>
    <property type="project" value="TreeGrafter"/>
</dbReference>
<dbReference type="PROSITE" id="PS50075">
    <property type="entry name" value="CARRIER"/>
    <property type="match status" value="1"/>
</dbReference>
<accession>A0A838XK83</accession>
<dbReference type="GO" id="GO:0003824">
    <property type="term" value="F:catalytic activity"/>
    <property type="evidence" value="ECO:0007669"/>
    <property type="project" value="InterPro"/>
</dbReference>
<dbReference type="PANTHER" id="PTHR45527:SF1">
    <property type="entry name" value="FATTY ACID SYNTHASE"/>
    <property type="match status" value="1"/>
</dbReference>
<dbReference type="SUPFAM" id="SSF47336">
    <property type="entry name" value="ACP-like"/>
    <property type="match status" value="1"/>
</dbReference>
<dbReference type="Proteomes" id="UP000559404">
    <property type="component" value="Unassembled WGS sequence"/>
</dbReference>
<feature type="domain" description="Carrier" evidence="4">
    <location>
        <begin position="574"/>
        <end position="649"/>
    </location>
</feature>
<dbReference type="InterPro" id="IPR009081">
    <property type="entry name" value="PP-bd_ACP"/>
</dbReference>
<evidence type="ECO:0000259" key="4">
    <source>
        <dbReference type="PROSITE" id="PS50075"/>
    </source>
</evidence>
<organism evidence="5 6">
    <name type="scientific">Stappia taiwanensis</name>
    <dbReference type="NCBI Taxonomy" id="992267"/>
    <lineage>
        <taxon>Bacteria</taxon>
        <taxon>Pseudomonadati</taxon>
        <taxon>Pseudomonadota</taxon>
        <taxon>Alphaproteobacteria</taxon>
        <taxon>Hyphomicrobiales</taxon>
        <taxon>Stappiaceae</taxon>
        <taxon>Stappia</taxon>
    </lineage>
</organism>
<comment type="caution">
    <text evidence="5">The sequence shown here is derived from an EMBL/GenBank/DDBJ whole genome shotgun (WGS) entry which is preliminary data.</text>
</comment>
<dbReference type="Gene3D" id="3.30.559.30">
    <property type="entry name" value="Nonribosomal peptide synthetase, condensation domain"/>
    <property type="match status" value="1"/>
</dbReference>
<proteinExistence type="predicted"/>
<dbReference type="InterPro" id="IPR023213">
    <property type="entry name" value="CAT-like_dom_sf"/>
</dbReference>
<gene>
    <name evidence="5" type="ORF">H1W37_08765</name>
</gene>
<dbReference type="GO" id="GO:0044550">
    <property type="term" value="P:secondary metabolite biosynthetic process"/>
    <property type="evidence" value="ECO:0007669"/>
    <property type="project" value="TreeGrafter"/>
</dbReference>
<name>A0A838XK83_9HYPH</name>
<dbReference type="Pfam" id="PF00668">
    <property type="entry name" value="Condensation"/>
    <property type="match status" value="1"/>
</dbReference>